<dbReference type="PANTHER" id="PTHR43211:SF1">
    <property type="entry name" value="BLL6422 PROTEIN"/>
    <property type="match status" value="1"/>
</dbReference>
<dbReference type="InterPro" id="IPR011234">
    <property type="entry name" value="Fumarylacetoacetase-like_C"/>
</dbReference>
<comment type="similarity">
    <text evidence="1">Belongs to the hydratase/decarboxylase family.</text>
</comment>
<dbReference type="GO" id="GO:0004334">
    <property type="term" value="F:fumarylacetoacetase activity"/>
    <property type="evidence" value="ECO:0007669"/>
    <property type="project" value="UniProtKB-EC"/>
</dbReference>
<evidence type="ECO:0000313" key="5">
    <source>
        <dbReference type="Proteomes" id="UP001268036"/>
    </source>
</evidence>
<dbReference type="InterPro" id="IPR041072">
    <property type="entry name" value="FAA_hydro_N"/>
</dbReference>
<proteinExistence type="inferred from homology"/>
<name>A0AAJ2EW00_9PSED</name>
<sequence>MRFVSAANGQPDGRLHLVSRDHRRAVPAAAATTLQAALDDWRRLAPDLQREATALEQGPVAGEVPLAQLHLLAPLPRAWQWLDASAFPSHGELMHKAFGFAATHPEGKPLMYQGVSDRFLGPEEPVPFGDLRDDIDFEGEFGVICDAIPQGADAARCRGHIRLLVQINDWSLRRLGPLEMKSGFGMLQCKPRCSMAPVAVTPDELGERWQQCRIDLPLEIRLNGEVFGRARGGAMAYGFDELLAHAAYSRDLVAGTVLGSGTVANAEWREVGSSCLSERRSIEVIEHGRPLTPYLAFGDRVRMEARDADGAPLFGALDQEVVALDG</sequence>
<organism evidence="4 5">
    <name type="scientific">Pseudomonas oryzihabitans</name>
    <dbReference type="NCBI Taxonomy" id="47885"/>
    <lineage>
        <taxon>Bacteria</taxon>
        <taxon>Pseudomonadati</taxon>
        <taxon>Pseudomonadota</taxon>
        <taxon>Gammaproteobacteria</taxon>
        <taxon>Pseudomonadales</taxon>
        <taxon>Pseudomonadaceae</taxon>
        <taxon>Pseudomonas</taxon>
    </lineage>
</organism>
<feature type="domain" description="Fumarylacetoacetase N-terminal" evidence="3">
    <location>
        <begin position="1"/>
        <end position="77"/>
    </location>
</feature>
<dbReference type="AlphaFoldDB" id="A0AAJ2EW00"/>
<dbReference type="PANTHER" id="PTHR43211">
    <property type="entry name" value="FUMARYLACETOACETATE HYDROLASE"/>
    <property type="match status" value="1"/>
</dbReference>
<dbReference type="SUPFAM" id="SSF56529">
    <property type="entry name" value="FAH"/>
    <property type="match status" value="1"/>
</dbReference>
<dbReference type="InterPro" id="IPR036663">
    <property type="entry name" value="Fumarylacetoacetase_C_sf"/>
</dbReference>
<feature type="domain" description="Fumarylacetoacetase-like C-terminal" evidence="2">
    <location>
        <begin position="83"/>
        <end position="321"/>
    </location>
</feature>
<dbReference type="Pfam" id="PF18288">
    <property type="entry name" value="FAA_hydro_N_2"/>
    <property type="match status" value="1"/>
</dbReference>
<dbReference type="Gene3D" id="3.90.850.10">
    <property type="entry name" value="Fumarylacetoacetase-like, C-terminal domain"/>
    <property type="match status" value="1"/>
</dbReference>
<accession>A0AAJ2EW00</accession>
<dbReference type="RefSeq" id="WP_309757496.1">
    <property type="nucleotide sequence ID" value="NZ_JAVJAF010000001.1"/>
</dbReference>
<dbReference type="Pfam" id="PF01557">
    <property type="entry name" value="FAA_hydrolase"/>
    <property type="match status" value="1"/>
</dbReference>
<dbReference type="EMBL" id="JAVJAF010000001">
    <property type="protein sequence ID" value="MDR6234074.1"/>
    <property type="molecule type" value="Genomic_DNA"/>
</dbReference>
<dbReference type="Proteomes" id="UP001268036">
    <property type="component" value="Unassembled WGS sequence"/>
</dbReference>
<gene>
    <name evidence="4" type="ORF">QE440_001815</name>
</gene>
<evidence type="ECO:0000313" key="4">
    <source>
        <dbReference type="EMBL" id="MDR6234074.1"/>
    </source>
</evidence>
<evidence type="ECO:0000259" key="2">
    <source>
        <dbReference type="Pfam" id="PF01557"/>
    </source>
</evidence>
<evidence type="ECO:0000259" key="3">
    <source>
        <dbReference type="Pfam" id="PF18288"/>
    </source>
</evidence>
<protein>
    <submittedName>
        <fullName evidence="4">Fumarylacetoacetate (FAA) hydrolase</fullName>
        <ecNumber evidence="4">3.7.1.2</ecNumber>
    </submittedName>
</protein>
<comment type="caution">
    <text evidence="4">The sequence shown here is derived from an EMBL/GenBank/DDBJ whole genome shotgun (WGS) entry which is preliminary data.</text>
</comment>
<evidence type="ECO:0000256" key="1">
    <source>
        <dbReference type="ARBA" id="ARBA00010715"/>
    </source>
</evidence>
<reference evidence="4" key="1">
    <citation type="submission" date="2023-08" db="EMBL/GenBank/DDBJ databases">
        <title>Functional and genomic diversity of the sorghum phyllosphere microbiome.</title>
        <authorList>
            <person name="Shade A."/>
        </authorList>
    </citation>
    <scope>NUCLEOTIDE SEQUENCE</scope>
    <source>
        <strain evidence="4">SORGH_AS_0201</strain>
    </source>
</reference>
<dbReference type="EC" id="3.7.1.2" evidence="4"/>
<keyword evidence="4" id="KW-0378">Hydrolase</keyword>